<feature type="compositionally biased region" description="Low complexity" evidence="1">
    <location>
        <begin position="98"/>
        <end position="109"/>
    </location>
</feature>
<evidence type="ECO:0000313" key="3">
    <source>
        <dbReference type="Proteomes" id="UP001232148"/>
    </source>
</evidence>
<feature type="region of interest" description="Disordered" evidence="1">
    <location>
        <begin position="63"/>
        <end position="133"/>
    </location>
</feature>
<keyword evidence="3" id="KW-1185">Reference proteome</keyword>
<accession>A0AAD9LY81</accession>
<protein>
    <submittedName>
        <fullName evidence="2">Uncharacterized protein</fullName>
    </submittedName>
</protein>
<feature type="compositionally biased region" description="Basic and acidic residues" evidence="1">
    <location>
        <begin position="116"/>
        <end position="133"/>
    </location>
</feature>
<dbReference type="EMBL" id="MU843040">
    <property type="protein sequence ID" value="KAK2022498.1"/>
    <property type="molecule type" value="Genomic_DNA"/>
</dbReference>
<evidence type="ECO:0000313" key="2">
    <source>
        <dbReference type="EMBL" id="KAK2022498.1"/>
    </source>
</evidence>
<gene>
    <name evidence="2" type="ORF">LX32DRAFT_687126</name>
</gene>
<evidence type="ECO:0000256" key="1">
    <source>
        <dbReference type="SAM" id="MobiDB-lite"/>
    </source>
</evidence>
<dbReference type="Proteomes" id="UP001232148">
    <property type="component" value="Unassembled WGS sequence"/>
</dbReference>
<name>A0AAD9LY81_9PEZI</name>
<proteinExistence type="predicted"/>
<sequence length="133" mass="15204">MAPTPHVSETLRSFGVTEDAKSWLQCVKGIRNHSSKEKREELYSEGIQAFEARQECRKSGNELIARIEGSPAPRETEQPPDKNSSIHGRSLGVIFRNQKSYSSTQSLSSQRRRKKALFDAHRSEKERDQRFDA</sequence>
<comment type="caution">
    <text evidence="2">The sequence shown here is derived from an EMBL/GenBank/DDBJ whole genome shotgun (WGS) entry which is preliminary data.</text>
</comment>
<dbReference type="AlphaFoldDB" id="A0AAD9LY81"/>
<organism evidence="2 3">
    <name type="scientific">Colletotrichum zoysiae</name>
    <dbReference type="NCBI Taxonomy" id="1216348"/>
    <lineage>
        <taxon>Eukaryota</taxon>
        <taxon>Fungi</taxon>
        <taxon>Dikarya</taxon>
        <taxon>Ascomycota</taxon>
        <taxon>Pezizomycotina</taxon>
        <taxon>Sordariomycetes</taxon>
        <taxon>Hypocreomycetidae</taxon>
        <taxon>Glomerellales</taxon>
        <taxon>Glomerellaceae</taxon>
        <taxon>Colletotrichum</taxon>
        <taxon>Colletotrichum graminicola species complex</taxon>
    </lineage>
</organism>
<reference evidence="2" key="1">
    <citation type="submission" date="2021-06" db="EMBL/GenBank/DDBJ databases">
        <title>Comparative genomics, transcriptomics and evolutionary studies reveal genomic signatures of adaptation to plant cell wall in hemibiotrophic fungi.</title>
        <authorList>
            <consortium name="DOE Joint Genome Institute"/>
            <person name="Baroncelli R."/>
            <person name="Diaz J.F."/>
            <person name="Benocci T."/>
            <person name="Peng M."/>
            <person name="Battaglia E."/>
            <person name="Haridas S."/>
            <person name="Andreopoulos W."/>
            <person name="Labutti K."/>
            <person name="Pangilinan J."/>
            <person name="Floch G.L."/>
            <person name="Makela M.R."/>
            <person name="Henrissat B."/>
            <person name="Grigoriev I.V."/>
            <person name="Crouch J.A."/>
            <person name="De Vries R.P."/>
            <person name="Sukno S.A."/>
            <person name="Thon M.R."/>
        </authorList>
    </citation>
    <scope>NUCLEOTIDE SEQUENCE</scope>
    <source>
        <strain evidence="2">MAFF235873</strain>
    </source>
</reference>